<dbReference type="GeneID" id="84592893"/>
<accession>A0AAJ8BTX0</accession>
<reference evidence="1" key="2">
    <citation type="submission" date="2025-08" db="UniProtKB">
        <authorList>
            <consortium name="RefSeq"/>
        </authorList>
    </citation>
    <scope>IDENTIFICATION</scope>
</reference>
<dbReference type="AlphaFoldDB" id="A0AAJ8BTX0"/>
<gene>
    <name evidence="1" type="ORF">An13g03960</name>
</gene>
<reference evidence="1" key="1">
    <citation type="submission" date="2025-02" db="EMBL/GenBank/DDBJ databases">
        <authorList>
            <consortium name="NCBI Genome Project"/>
        </authorList>
    </citation>
    <scope>NUCLEOTIDE SEQUENCE</scope>
</reference>
<organism evidence="1">
    <name type="scientific">Aspergillus niger</name>
    <dbReference type="NCBI Taxonomy" id="5061"/>
    <lineage>
        <taxon>Eukaryota</taxon>
        <taxon>Fungi</taxon>
        <taxon>Dikarya</taxon>
        <taxon>Ascomycota</taxon>
        <taxon>Pezizomycotina</taxon>
        <taxon>Eurotiomycetes</taxon>
        <taxon>Eurotiomycetidae</taxon>
        <taxon>Eurotiales</taxon>
        <taxon>Aspergillaceae</taxon>
        <taxon>Aspergillus</taxon>
        <taxon>Aspergillus subgen. Circumdati</taxon>
    </lineage>
</organism>
<name>A0AAJ8BTX0_ASPNG</name>
<dbReference type="KEGG" id="ang:An13g03960"/>
<evidence type="ECO:0000313" key="1">
    <source>
        <dbReference type="RefSeq" id="XP_059602205.1"/>
    </source>
</evidence>
<proteinExistence type="predicted"/>
<sequence>MTGILGDTAKVVALRIGALSILGRNIFPSALYQEHWTTNLLPSSSSYKEILPPKTSAVGTTSHGWDRVGSAAGEGGVRRRFRGFGDLREARAEGPFLRHGSATGKDRTTYPSVCTDFDMEYVWILQ</sequence>
<dbReference type="RefSeq" id="XP_059602205.1">
    <property type="nucleotide sequence ID" value="XM_059743988.1"/>
</dbReference>
<protein>
    <submittedName>
        <fullName evidence="1">Uncharacterized protein</fullName>
    </submittedName>
</protein>
<dbReference type="VEuPathDB" id="FungiDB:An13g03960"/>